<evidence type="ECO:0000256" key="3">
    <source>
        <dbReference type="ARBA" id="ARBA00062323"/>
    </source>
</evidence>
<feature type="domain" description="AAA" evidence="5">
    <location>
        <begin position="3"/>
        <end position="178"/>
    </location>
</feature>
<comment type="caution">
    <text evidence="6">The sequence shown here is derived from an EMBL/GenBank/DDBJ whole genome shotgun (WGS) entry which is preliminary data.</text>
</comment>
<evidence type="ECO:0000313" key="6">
    <source>
        <dbReference type="EMBL" id="EHO17520.1"/>
    </source>
</evidence>
<evidence type="ECO:0000256" key="2">
    <source>
        <dbReference type="ARBA" id="ARBA00049360"/>
    </source>
</evidence>
<dbReference type="PANTHER" id="PTHR13696:SF52">
    <property type="entry name" value="PARA FAMILY PROTEIN CT_582"/>
    <property type="match status" value="1"/>
</dbReference>
<dbReference type="CDD" id="cd02042">
    <property type="entry name" value="ParAB_family"/>
    <property type="match status" value="1"/>
</dbReference>
<dbReference type="InterPro" id="IPR027417">
    <property type="entry name" value="P-loop_NTPase"/>
</dbReference>
<dbReference type="InterPro" id="IPR050678">
    <property type="entry name" value="DNA_Partitioning_ATPase"/>
</dbReference>
<evidence type="ECO:0000259" key="5">
    <source>
        <dbReference type="Pfam" id="PF13614"/>
    </source>
</evidence>
<dbReference type="AlphaFoldDB" id="A0AA37DGV2"/>
<accession>A0AA37DGV2</accession>
<proteinExistence type="inferred from homology"/>
<dbReference type="Pfam" id="PF13614">
    <property type="entry name" value="AAA_31"/>
    <property type="match status" value="1"/>
</dbReference>
<dbReference type="EMBL" id="AGEL01000006">
    <property type="protein sequence ID" value="EHO17520.1"/>
    <property type="molecule type" value="Genomic_DNA"/>
</dbReference>
<gene>
    <name evidence="6" type="ORF">HMPREF9623_01119</name>
</gene>
<keyword evidence="7" id="KW-1185">Reference proteome</keyword>
<dbReference type="PIRSF" id="PIRSF009320">
    <property type="entry name" value="Nuc_binding_HP_1000"/>
    <property type="match status" value="1"/>
</dbReference>
<comment type="similarity">
    <text evidence="1">Belongs to the ParA family.</text>
</comment>
<dbReference type="FunFam" id="3.40.50.300:FF:000285">
    <property type="entry name" value="Sporulation initiation inhibitor Soj"/>
    <property type="match status" value="1"/>
</dbReference>
<evidence type="ECO:0000256" key="4">
    <source>
        <dbReference type="ARBA" id="ARBA00071824"/>
    </source>
</evidence>
<sequence>MKKIIALANQKGGVGKTTTVVNLAAAFAEAGMRVLAVDFDPQGNLSSGLGIEKKKEENTIYELLMEECTFEEAVHKTYSENLDVLASNVNLSGLELELLDKRNREYVLKHYLEPVVEQYDYIFIDCPPSLSLLTVNAMTAATDVIIPIQCEYYAMEGLNQMLRSIKLLQMKLNPALRINGIIFTMYDARNNLSQQVVDSVKDVLKEYIYDTVIARNVRVAEAPSYGMPVTEYDPRSKGAENYRKLAAEILTREAD</sequence>
<dbReference type="Proteomes" id="UP000018466">
    <property type="component" value="Unassembled WGS sequence"/>
</dbReference>
<reference evidence="6 7" key="1">
    <citation type="submission" date="2011-10" db="EMBL/GenBank/DDBJ databases">
        <title>The Genome Sequence of Lachnospiraceae bacterium ACC2.</title>
        <authorList>
            <consortium name="The Broad Institute Genome Sequencing Platform"/>
            <person name="Earl A."/>
            <person name="Ward D."/>
            <person name="Feldgarden M."/>
            <person name="Gevers D."/>
            <person name="Sizova M."/>
            <person name="Hazen A."/>
            <person name="Epstein S."/>
            <person name="Young S.K."/>
            <person name="Zeng Q."/>
            <person name="Gargeya S."/>
            <person name="Fitzgerald M."/>
            <person name="Haas B."/>
            <person name="Abouelleil A."/>
            <person name="Alvarado L."/>
            <person name="Arachchi H.M."/>
            <person name="Berlin A."/>
            <person name="Brown A."/>
            <person name="Chapman S.B."/>
            <person name="Chen Z."/>
            <person name="Dunbar C."/>
            <person name="Freedman E."/>
            <person name="Gearin G."/>
            <person name="Goldberg J."/>
            <person name="Griggs A."/>
            <person name="Gujja S."/>
            <person name="Heiman D."/>
            <person name="Howarth C."/>
            <person name="Larson L."/>
            <person name="Lui A."/>
            <person name="MacDonald P.J.P."/>
            <person name="Montmayeur A."/>
            <person name="Murphy C."/>
            <person name="Neiman D."/>
            <person name="Pearson M."/>
            <person name="Priest M."/>
            <person name="Roberts A."/>
            <person name="Saif S."/>
            <person name="Shea T."/>
            <person name="Shenoy N."/>
            <person name="Sisk P."/>
            <person name="Stolte C."/>
            <person name="Sykes S."/>
            <person name="Wortman J."/>
            <person name="Nusbaum C."/>
            <person name="Birren B."/>
        </authorList>
    </citation>
    <scope>NUCLEOTIDE SEQUENCE [LARGE SCALE GENOMIC DNA]</scope>
    <source>
        <strain evidence="6 7">ACC2</strain>
    </source>
</reference>
<comment type="subunit">
    <text evidence="3">Dimerizes in the presence of ATP but not ADP; ATP-binding is required for double-stranded (ds)DNA-binding. Interacts with DnaA.</text>
</comment>
<evidence type="ECO:0000313" key="7">
    <source>
        <dbReference type="Proteomes" id="UP000018466"/>
    </source>
</evidence>
<dbReference type="InterPro" id="IPR025669">
    <property type="entry name" value="AAA_dom"/>
</dbReference>
<organism evidence="6 7">
    <name type="scientific">Stomatobaculum longum</name>
    <dbReference type="NCBI Taxonomy" id="796942"/>
    <lineage>
        <taxon>Bacteria</taxon>
        <taxon>Bacillati</taxon>
        <taxon>Bacillota</taxon>
        <taxon>Clostridia</taxon>
        <taxon>Lachnospirales</taxon>
        <taxon>Lachnospiraceae</taxon>
        <taxon>Stomatobaculum</taxon>
    </lineage>
</organism>
<comment type="catalytic activity">
    <reaction evidence="2">
        <text>ATP + H2O = ADP + phosphate + H(+)</text>
        <dbReference type="Rhea" id="RHEA:13065"/>
        <dbReference type="ChEBI" id="CHEBI:15377"/>
        <dbReference type="ChEBI" id="CHEBI:15378"/>
        <dbReference type="ChEBI" id="CHEBI:30616"/>
        <dbReference type="ChEBI" id="CHEBI:43474"/>
        <dbReference type="ChEBI" id="CHEBI:456216"/>
    </reaction>
</comment>
<dbReference type="PANTHER" id="PTHR13696">
    <property type="entry name" value="P-LOOP CONTAINING NUCLEOSIDE TRIPHOSPHATE HYDROLASE"/>
    <property type="match status" value="1"/>
</dbReference>
<dbReference type="RefSeq" id="WP_009532952.1">
    <property type="nucleotide sequence ID" value="NZ_CAJPPX010000003.1"/>
</dbReference>
<name>A0AA37DGV2_9FIRM</name>
<protein>
    <recommendedName>
        <fullName evidence="4">Sporulation initiation inhibitor protein Soj</fullName>
    </recommendedName>
</protein>
<dbReference type="Gene3D" id="3.40.50.300">
    <property type="entry name" value="P-loop containing nucleotide triphosphate hydrolases"/>
    <property type="match status" value="1"/>
</dbReference>
<dbReference type="SUPFAM" id="SSF52540">
    <property type="entry name" value="P-loop containing nucleoside triphosphate hydrolases"/>
    <property type="match status" value="1"/>
</dbReference>
<evidence type="ECO:0000256" key="1">
    <source>
        <dbReference type="ARBA" id="ARBA00006976"/>
    </source>
</evidence>
<dbReference type="GeneID" id="86940874"/>